<evidence type="ECO:0000313" key="2">
    <source>
        <dbReference type="Proteomes" id="UP001500034"/>
    </source>
</evidence>
<dbReference type="InterPro" id="IPR045732">
    <property type="entry name" value="DUF6086"/>
</dbReference>
<proteinExistence type="predicted"/>
<keyword evidence="2" id="KW-1185">Reference proteome</keyword>
<dbReference type="Proteomes" id="UP001500034">
    <property type="component" value="Unassembled WGS sequence"/>
</dbReference>
<organism evidence="1 2">
    <name type="scientific">Streptomyces marokkonensis</name>
    <dbReference type="NCBI Taxonomy" id="324855"/>
    <lineage>
        <taxon>Bacteria</taxon>
        <taxon>Bacillati</taxon>
        <taxon>Actinomycetota</taxon>
        <taxon>Actinomycetes</taxon>
        <taxon>Kitasatosporales</taxon>
        <taxon>Streptomycetaceae</taxon>
        <taxon>Streptomyces</taxon>
    </lineage>
</organism>
<name>A0ABP7QNB7_9ACTN</name>
<accession>A0ABP7QNB7</accession>
<protein>
    <submittedName>
        <fullName evidence="1">Uncharacterized protein</fullName>
    </submittedName>
</protein>
<dbReference type="RefSeq" id="WP_345593610.1">
    <property type="nucleotide sequence ID" value="NZ_BAABCQ010000067.1"/>
</dbReference>
<comment type="caution">
    <text evidence="1">The sequence shown here is derived from an EMBL/GenBank/DDBJ whole genome shotgun (WGS) entry which is preliminary data.</text>
</comment>
<evidence type="ECO:0000313" key="1">
    <source>
        <dbReference type="EMBL" id="GAA3985070.1"/>
    </source>
</evidence>
<dbReference type="Pfam" id="PF19564">
    <property type="entry name" value="DUF6086"/>
    <property type="match status" value="1"/>
</dbReference>
<sequence length="123" mass="13570">MGYPFQATDRSRTLWDPALRVGQAYVALAREAGELHGMSTGLTENERLGGSDVDLAVFQQFTQGLYDRYCATNNFVLHGLLRGLLLPSIVMLEKGGGSITRTPESEDGLLAELDSYVRAMWED</sequence>
<dbReference type="EMBL" id="BAABCQ010000067">
    <property type="protein sequence ID" value="GAA3985070.1"/>
    <property type="molecule type" value="Genomic_DNA"/>
</dbReference>
<gene>
    <name evidence="1" type="ORF">GCM10022384_36800</name>
</gene>
<reference evidence="2" key="1">
    <citation type="journal article" date="2019" name="Int. J. Syst. Evol. Microbiol.">
        <title>The Global Catalogue of Microorganisms (GCM) 10K type strain sequencing project: providing services to taxonomists for standard genome sequencing and annotation.</title>
        <authorList>
            <consortium name="The Broad Institute Genomics Platform"/>
            <consortium name="The Broad Institute Genome Sequencing Center for Infectious Disease"/>
            <person name="Wu L."/>
            <person name="Ma J."/>
        </authorList>
    </citation>
    <scope>NUCLEOTIDE SEQUENCE [LARGE SCALE GENOMIC DNA]</scope>
    <source>
        <strain evidence="2">JCM 17027</strain>
    </source>
</reference>